<sequence>MATRGMVSSPHYLASLAGLSVLQNGGSAVDAAIAVNATLGVVYPHMTGMGGDAFWLIYDAGTDALHALNGSGRSAAAATCELYRKGGHEVIPSRGAMSAVTVPGAVDSWCMAHERFGRLSLADNLAGAIAYARDGYPVSAGQAAFTTMTADVLSKHKTTARIFMPEGRAPKTGEIMRFPALAETMEAVARQGRKGFYEGAVAEEIIRSLDAAGGYWQAEDLKGHRGSWDDPVGVDYRGYSCFQHPPNSQGFAHLMILNILENFDVAALKSDPAAYVHLVVEATKLAFVDRDRYLTDPEHAEIPLADLLSKEYAAELASRINMNSAHPAQPVPMGQDTTATVVVDGDGNAVSIIQSLYHEFGSGLVAGDSGVLLQNRGSFFSLDEGHVNRLEAGKRCFHTLMPGMMFREGKPLLVYGTMGGEGQPQTSTAVATRFVDFGDDVQVAIDSPRWLYGRTWGEDTRNLRVEAQFGDSVTASLGQLGHPVEVIEPWSDLVGHAAAIRIDPDNGVLSGAADPRGEGIAAGW</sequence>
<dbReference type="Gene3D" id="1.10.246.130">
    <property type="match status" value="1"/>
</dbReference>
<gene>
    <name evidence="7" type="primary">ggt</name>
    <name evidence="7" type="ORF">D3P04_19835</name>
</gene>
<dbReference type="RefSeq" id="WP_119751616.1">
    <property type="nucleotide sequence ID" value="NZ_QZCG01000016.1"/>
</dbReference>
<comment type="catalytic activity">
    <reaction evidence="1 6">
        <text>an S-substituted glutathione + H2O = an S-substituted L-cysteinylglycine + L-glutamate</text>
        <dbReference type="Rhea" id="RHEA:59468"/>
        <dbReference type="ChEBI" id="CHEBI:15377"/>
        <dbReference type="ChEBI" id="CHEBI:29985"/>
        <dbReference type="ChEBI" id="CHEBI:90779"/>
        <dbReference type="ChEBI" id="CHEBI:143103"/>
        <dbReference type="EC" id="3.4.19.13"/>
    </reaction>
</comment>
<keyword evidence="8" id="KW-1185">Reference proteome</keyword>
<dbReference type="EC" id="2.3.2.2" evidence="6"/>
<dbReference type="EC" id="3.4.19.13" evidence="6"/>
<dbReference type="GO" id="GO:0036374">
    <property type="term" value="F:glutathione hydrolase activity"/>
    <property type="evidence" value="ECO:0007669"/>
    <property type="project" value="UniProtKB-UniRule"/>
</dbReference>
<dbReference type="Proteomes" id="UP000284202">
    <property type="component" value="Unassembled WGS sequence"/>
</dbReference>
<dbReference type="EMBL" id="QZCG01000016">
    <property type="protein sequence ID" value="RJE82387.1"/>
    <property type="molecule type" value="Genomic_DNA"/>
</dbReference>
<dbReference type="InterPro" id="IPR043138">
    <property type="entry name" value="GGT_lsub"/>
</dbReference>
<keyword evidence="6" id="KW-0317">Glutathione biosynthesis</keyword>
<dbReference type="Pfam" id="PF01019">
    <property type="entry name" value="G_glu_transpept"/>
    <property type="match status" value="1"/>
</dbReference>
<evidence type="ECO:0000256" key="4">
    <source>
        <dbReference type="PIRSR" id="PIRSR600101-1"/>
    </source>
</evidence>
<dbReference type="AlphaFoldDB" id="A0A418SNB9"/>
<name>A0A418SNB9_9RHOB</name>
<evidence type="ECO:0000313" key="7">
    <source>
        <dbReference type="EMBL" id="RJE82387.1"/>
    </source>
</evidence>
<dbReference type="GO" id="GO:0006750">
    <property type="term" value="P:glutathione biosynthetic process"/>
    <property type="evidence" value="ECO:0007669"/>
    <property type="project" value="UniProtKB-KW"/>
</dbReference>
<accession>A0A418SNB9</accession>
<comment type="pathway">
    <text evidence="6">Sulfur metabolism; glutathione metabolism.</text>
</comment>
<evidence type="ECO:0000256" key="6">
    <source>
        <dbReference type="RuleBase" id="RU368036"/>
    </source>
</evidence>
<comment type="PTM">
    <text evidence="6">Cleaved by autocatalysis into a large and a small subunit.</text>
</comment>
<evidence type="ECO:0000256" key="1">
    <source>
        <dbReference type="ARBA" id="ARBA00001049"/>
    </source>
</evidence>
<reference evidence="8" key="1">
    <citation type="submission" date="2018-09" db="EMBL/GenBank/DDBJ databases">
        <title>Acidovorax cavernicola nov. sp. isolated from Gruta de las Maravillas (Aracena, Spain).</title>
        <authorList>
            <person name="Jurado V."/>
            <person name="Gutierrez-Patricio S."/>
            <person name="Gonzalez-Pimentel J.L."/>
            <person name="Miller A.Z."/>
            <person name="Laiz L."/>
            <person name="Saiz-Jimenez C."/>
        </authorList>
    </citation>
    <scope>NUCLEOTIDE SEQUENCE [LARGE SCALE GENOMIC DNA]</scope>
    <source>
        <strain evidence="8">1011MAR3C25</strain>
    </source>
</reference>
<dbReference type="InterPro" id="IPR000101">
    <property type="entry name" value="GGT_peptidase"/>
</dbReference>
<feature type="binding site" evidence="5">
    <location>
        <position position="420"/>
    </location>
    <ligand>
        <name>L-glutamate</name>
        <dbReference type="ChEBI" id="CHEBI:29985"/>
    </ligand>
</feature>
<organism evidence="7 8">
    <name type="scientific">Paracoccus onubensis</name>
    <dbReference type="NCBI Taxonomy" id="1675788"/>
    <lineage>
        <taxon>Bacteria</taxon>
        <taxon>Pseudomonadati</taxon>
        <taxon>Pseudomonadota</taxon>
        <taxon>Alphaproteobacteria</taxon>
        <taxon>Rhodobacterales</taxon>
        <taxon>Paracoccaceae</taxon>
        <taxon>Paracoccus</taxon>
    </lineage>
</organism>
<keyword evidence="6 7" id="KW-0012">Acyltransferase</keyword>
<dbReference type="GO" id="GO:0006751">
    <property type="term" value="P:glutathione catabolic process"/>
    <property type="evidence" value="ECO:0007669"/>
    <property type="project" value="UniProtKB-UniRule"/>
</dbReference>
<feature type="active site" description="Nucleophile" evidence="4">
    <location>
        <position position="337"/>
    </location>
</feature>
<proteinExistence type="inferred from homology"/>
<comment type="catalytic activity">
    <reaction evidence="3 6">
        <text>an N-terminal (5-L-glutamyl)-[peptide] + an alpha-amino acid = 5-L-glutamyl amino acid + an N-terminal L-alpha-aminoacyl-[peptide]</text>
        <dbReference type="Rhea" id="RHEA:23904"/>
        <dbReference type="Rhea" id="RHEA-COMP:9780"/>
        <dbReference type="Rhea" id="RHEA-COMP:9795"/>
        <dbReference type="ChEBI" id="CHEBI:77644"/>
        <dbReference type="ChEBI" id="CHEBI:78597"/>
        <dbReference type="ChEBI" id="CHEBI:78599"/>
        <dbReference type="ChEBI" id="CHEBI:78608"/>
        <dbReference type="EC" id="2.3.2.2"/>
    </reaction>
</comment>
<evidence type="ECO:0000256" key="3">
    <source>
        <dbReference type="ARBA" id="ARBA00047417"/>
    </source>
</evidence>
<dbReference type="NCBIfam" id="TIGR00066">
    <property type="entry name" value="g_glut_trans"/>
    <property type="match status" value="1"/>
</dbReference>
<dbReference type="GO" id="GO:0103068">
    <property type="term" value="F:leukotriene C4 gamma-glutamyl transferase activity"/>
    <property type="evidence" value="ECO:0007669"/>
    <property type="project" value="UniProtKB-EC"/>
</dbReference>
<dbReference type="InterPro" id="IPR052896">
    <property type="entry name" value="GGT-like_enzyme"/>
</dbReference>
<comment type="caution">
    <text evidence="7">The sequence shown here is derived from an EMBL/GenBank/DDBJ whole genome shotgun (WGS) entry which is preliminary data.</text>
</comment>
<dbReference type="UniPathway" id="UPA00204"/>
<dbReference type="PRINTS" id="PR01210">
    <property type="entry name" value="GGTRANSPTASE"/>
</dbReference>
<keyword evidence="6" id="KW-0865">Zymogen</keyword>
<dbReference type="SUPFAM" id="SSF56235">
    <property type="entry name" value="N-terminal nucleophile aminohydrolases (Ntn hydrolases)"/>
    <property type="match status" value="1"/>
</dbReference>
<comment type="subunit">
    <text evidence="6">This enzyme consists of two polypeptide chains, which are synthesized in precursor form from a single polypeptide.</text>
</comment>
<keyword evidence="6 7" id="KW-0808">Transferase</keyword>
<dbReference type="PANTHER" id="PTHR43881">
    <property type="entry name" value="GAMMA-GLUTAMYLTRANSPEPTIDASE (AFU_ORTHOLOGUE AFUA_4G13580)"/>
    <property type="match status" value="1"/>
</dbReference>
<comment type="similarity">
    <text evidence="6">Belongs to the gamma-glutamyltransferase family.</text>
</comment>
<keyword evidence="6" id="KW-0378">Hydrolase</keyword>
<evidence type="ECO:0000313" key="8">
    <source>
        <dbReference type="Proteomes" id="UP000284202"/>
    </source>
</evidence>
<dbReference type="OrthoDB" id="9781342at2"/>
<evidence type="ECO:0000256" key="2">
    <source>
        <dbReference type="ARBA" id="ARBA00001089"/>
    </source>
</evidence>
<dbReference type="Gene3D" id="3.60.20.40">
    <property type="match status" value="1"/>
</dbReference>
<dbReference type="InterPro" id="IPR043137">
    <property type="entry name" value="GGT_ssub_C"/>
</dbReference>
<dbReference type="PANTHER" id="PTHR43881:SF1">
    <property type="entry name" value="GAMMA-GLUTAMYLTRANSPEPTIDASE (AFU_ORTHOLOGUE AFUA_4G13580)"/>
    <property type="match status" value="1"/>
</dbReference>
<evidence type="ECO:0000256" key="5">
    <source>
        <dbReference type="PIRSR" id="PIRSR600101-2"/>
    </source>
</evidence>
<protein>
    <recommendedName>
        <fullName evidence="6">Glutathione hydrolase proenzyme</fullName>
        <ecNumber evidence="6">2.3.2.2</ecNumber>
        <ecNumber evidence="6">3.4.19.13</ecNumber>
    </recommendedName>
    <component>
        <recommendedName>
            <fullName evidence="6">Glutathione hydrolase large chain</fullName>
        </recommendedName>
    </component>
    <component>
        <recommendedName>
            <fullName evidence="6">Glutathione hydrolase small chain</fullName>
        </recommendedName>
    </component>
</protein>
<dbReference type="InterPro" id="IPR029055">
    <property type="entry name" value="Ntn_hydrolases_N"/>
</dbReference>
<comment type="catalytic activity">
    <reaction evidence="2 6">
        <text>glutathione + H2O = L-cysteinylglycine + L-glutamate</text>
        <dbReference type="Rhea" id="RHEA:28807"/>
        <dbReference type="ChEBI" id="CHEBI:15377"/>
        <dbReference type="ChEBI" id="CHEBI:29985"/>
        <dbReference type="ChEBI" id="CHEBI:57925"/>
        <dbReference type="ChEBI" id="CHEBI:61694"/>
        <dbReference type="EC" id="3.4.19.13"/>
    </reaction>
</comment>